<dbReference type="InterPro" id="IPR003759">
    <property type="entry name" value="Cbl-bd_cap"/>
</dbReference>
<protein>
    <submittedName>
        <fullName evidence="4">Cobalamin-binding protein</fullName>
    </submittedName>
</protein>
<accession>A0A918UF78</accession>
<evidence type="ECO:0000259" key="3">
    <source>
        <dbReference type="PROSITE" id="PS51332"/>
    </source>
</evidence>
<comment type="caution">
    <text evidence="4">The sequence shown here is derived from an EMBL/GenBank/DDBJ whole genome shotgun (WGS) entry which is preliminary data.</text>
</comment>
<dbReference type="CDD" id="cd02065">
    <property type="entry name" value="B12-binding_like"/>
    <property type="match status" value="1"/>
</dbReference>
<dbReference type="PANTHER" id="PTHR45833:SF1">
    <property type="entry name" value="METHIONINE SYNTHASE"/>
    <property type="match status" value="1"/>
</dbReference>
<keyword evidence="5" id="KW-1185">Reference proteome</keyword>
<dbReference type="GO" id="GO:0005829">
    <property type="term" value="C:cytosol"/>
    <property type="evidence" value="ECO:0007669"/>
    <property type="project" value="TreeGrafter"/>
</dbReference>
<keyword evidence="2" id="KW-0170">Cobalt</keyword>
<evidence type="ECO:0000256" key="2">
    <source>
        <dbReference type="ARBA" id="ARBA00023285"/>
    </source>
</evidence>
<dbReference type="InterPro" id="IPR036594">
    <property type="entry name" value="Meth_synthase_dom"/>
</dbReference>
<reference evidence="4" key="1">
    <citation type="journal article" date="2014" name="Int. J. Syst. Evol. Microbiol.">
        <title>Complete genome sequence of Corynebacterium casei LMG S-19264T (=DSM 44701T), isolated from a smear-ripened cheese.</title>
        <authorList>
            <consortium name="US DOE Joint Genome Institute (JGI-PGF)"/>
            <person name="Walter F."/>
            <person name="Albersmeier A."/>
            <person name="Kalinowski J."/>
            <person name="Ruckert C."/>
        </authorList>
    </citation>
    <scope>NUCLEOTIDE SEQUENCE</scope>
    <source>
        <strain evidence="4">JCM 4815</strain>
    </source>
</reference>
<dbReference type="PROSITE" id="PS51332">
    <property type="entry name" value="B12_BINDING"/>
    <property type="match status" value="1"/>
</dbReference>
<dbReference type="RefSeq" id="WP_189857036.1">
    <property type="nucleotide sequence ID" value="NZ_BMVW01000002.1"/>
</dbReference>
<dbReference type="Gene3D" id="1.10.1240.10">
    <property type="entry name" value="Methionine synthase domain"/>
    <property type="match status" value="1"/>
</dbReference>
<dbReference type="InterPro" id="IPR006158">
    <property type="entry name" value="Cobalamin-bd"/>
</dbReference>
<proteinExistence type="predicted"/>
<dbReference type="EMBL" id="BMVW01000002">
    <property type="protein sequence ID" value="GGY99597.1"/>
    <property type="molecule type" value="Genomic_DNA"/>
</dbReference>
<reference evidence="4" key="2">
    <citation type="submission" date="2020-09" db="EMBL/GenBank/DDBJ databases">
        <authorList>
            <person name="Sun Q."/>
            <person name="Ohkuma M."/>
        </authorList>
    </citation>
    <scope>NUCLEOTIDE SEQUENCE</scope>
    <source>
        <strain evidence="4">JCM 4815</strain>
    </source>
</reference>
<sequence length="364" mass="38900">MTDFGNATADLRKRLWEAVLDGDAYHATDVLHQGLDAGLERETLLLGVIGKVQEKVGREWAANRITVAQEHAATAVNERALTTLVPPAPAPPSAGPNRSRGRGRVAVACVEGEWHAFPARLVAEVLQLRGWQVDYLGPQIPGPHLIAHLHHTQADVALLSTSLPTRLPAAHAMIAACQAVGVPVMVGGRGFGVDGRHAGAVGADRWAPDARAAAAALEAGIAAPGPRAARQVVDDLPHLADQEYTMVVKSRSQLIERTLAGLEEHVPAVRHYTDTQRERTAEDYAHIVDFLATALYVDDAGLFTDFLAWTADVLDARSVSARCLVPGLHLLGRQLQDFPRATILLRHGAAAVAARPDSDPEDSP</sequence>
<dbReference type="Pfam" id="PF02607">
    <property type="entry name" value="B12-binding_2"/>
    <property type="match status" value="1"/>
</dbReference>
<dbReference type="Gene3D" id="3.40.50.280">
    <property type="entry name" value="Cobalamin-binding domain"/>
    <property type="match status" value="1"/>
</dbReference>
<dbReference type="GO" id="GO:0008705">
    <property type="term" value="F:methionine synthase activity"/>
    <property type="evidence" value="ECO:0007669"/>
    <property type="project" value="TreeGrafter"/>
</dbReference>
<dbReference type="PANTHER" id="PTHR45833">
    <property type="entry name" value="METHIONINE SYNTHASE"/>
    <property type="match status" value="1"/>
</dbReference>
<dbReference type="InterPro" id="IPR050554">
    <property type="entry name" value="Met_Synthase/Corrinoid"/>
</dbReference>
<name>A0A918UF78_9ACTN</name>
<dbReference type="GO" id="GO:0046653">
    <property type="term" value="P:tetrahydrofolate metabolic process"/>
    <property type="evidence" value="ECO:0007669"/>
    <property type="project" value="TreeGrafter"/>
</dbReference>
<evidence type="ECO:0000256" key="1">
    <source>
        <dbReference type="ARBA" id="ARBA00022723"/>
    </source>
</evidence>
<dbReference type="GO" id="GO:0050667">
    <property type="term" value="P:homocysteine metabolic process"/>
    <property type="evidence" value="ECO:0007669"/>
    <property type="project" value="TreeGrafter"/>
</dbReference>
<dbReference type="Pfam" id="PF02310">
    <property type="entry name" value="B12-binding"/>
    <property type="match status" value="1"/>
</dbReference>
<evidence type="ECO:0000313" key="5">
    <source>
        <dbReference type="Proteomes" id="UP000622166"/>
    </source>
</evidence>
<keyword evidence="1" id="KW-0479">Metal-binding</keyword>
<dbReference type="GO" id="GO:0031419">
    <property type="term" value="F:cobalamin binding"/>
    <property type="evidence" value="ECO:0007669"/>
    <property type="project" value="InterPro"/>
</dbReference>
<feature type="domain" description="B12-binding" evidence="3">
    <location>
        <begin position="102"/>
        <end position="228"/>
    </location>
</feature>
<dbReference type="SUPFAM" id="SSF52242">
    <property type="entry name" value="Cobalamin (vitamin B12)-binding domain"/>
    <property type="match status" value="1"/>
</dbReference>
<evidence type="ECO:0000313" key="4">
    <source>
        <dbReference type="EMBL" id="GGY99597.1"/>
    </source>
</evidence>
<dbReference type="InterPro" id="IPR036724">
    <property type="entry name" value="Cobalamin-bd_sf"/>
</dbReference>
<dbReference type="AlphaFoldDB" id="A0A918UF78"/>
<dbReference type="Proteomes" id="UP000622166">
    <property type="component" value="Unassembled WGS sequence"/>
</dbReference>
<gene>
    <name evidence="4" type="ORF">GCM10010365_17880</name>
</gene>
<organism evidence="4 5">
    <name type="scientific">Streptomyces poonensis</name>
    <dbReference type="NCBI Taxonomy" id="68255"/>
    <lineage>
        <taxon>Bacteria</taxon>
        <taxon>Bacillati</taxon>
        <taxon>Actinomycetota</taxon>
        <taxon>Actinomycetes</taxon>
        <taxon>Kitasatosporales</taxon>
        <taxon>Streptomycetaceae</taxon>
        <taxon>Streptomyces</taxon>
    </lineage>
</organism>
<dbReference type="GO" id="GO:0046872">
    <property type="term" value="F:metal ion binding"/>
    <property type="evidence" value="ECO:0007669"/>
    <property type="project" value="UniProtKB-KW"/>
</dbReference>